<proteinExistence type="predicted"/>
<evidence type="ECO:0008006" key="4">
    <source>
        <dbReference type="Google" id="ProtNLM"/>
    </source>
</evidence>
<evidence type="ECO:0000313" key="3">
    <source>
        <dbReference type="Proteomes" id="UP000349468"/>
    </source>
</evidence>
<feature type="transmembrane region" description="Helical" evidence="1">
    <location>
        <begin position="62"/>
        <end position="83"/>
    </location>
</feature>
<sequence length="120" mass="13345">MVLVAILVFLAASAGIWFWIVRNRGSLYLWFANLAGALASLIVATIVLMFMSPDETKTRPAYFLYTIMATFGVFFGTWLFTVARFKQDEYPVGRHFIAGACSLVTAFLTFVICAVIIDGK</sequence>
<accession>A0A5E7KJG7</accession>
<dbReference type="EMBL" id="CABVIK010000008">
    <property type="protein sequence ID" value="VVP00941.1"/>
    <property type="molecule type" value="Genomic_DNA"/>
</dbReference>
<organism evidence="2 3">
    <name type="scientific">Pseudomonas fluorescens</name>
    <dbReference type="NCBI Taxonomy" id="294"/>
    <lineage>
        <taxon>Bacteria</taxon>
        <taxon>Pseudomonadati</taxon>
        <taxon>Pseudomonadota</taxon>
        <taxon>Gammaproteobacteria</taxon>
        <taxon>Pseudomonadales</taxon>
        <taxon>Pseudomonadaceae</taxon>
        <taxon>Pseudomonas</taxon>
    </lineage>
</organism>
<reference evidence="2 3" key="1">
    <citation type="submission" date="2019-09" db="EMBL/GenBank/DDBJ databases">
        <authorList>
            <person name="Chandra G."/>
            <person name="Truman W A."/>
        </authorList>
    </citation>
    <scope>NUCLEOTIDE SEQUENCE [LARGE SCALE GENOMIC DNA]</scope>
    <source>
        <strain evidence="2">PS870</strain>
    </source>
</reference>
<gene>
    <name evidence="2" type="ORF">PS870_02810</name>
</gene>
<dbReference type="Proteomes" id="UP000349468">
    <property type="component" value="Unassembled WGS sequence"/>
</dbReference>
<dbReference type="AlphaFoldDB" id="A0A5E7KJG7"/>
<keyword evidence="1" id="KW-1133">Transmembrane helix</keyword>
<feature type="transmembrane region" description="Helical" evidence="1">
    <location>
        <begin position="30"/>
        <end position="50"/>
    </location>
</feature>
<feature type="transmembrane region" description="Helical" evidence="1">
    <location>
        <begin position="95"/>
        <end position="117"/>
    </location>
</feature>
<name>A0A5E7KJG7_PSEFL</name>
<keyword evidence="1" id="KW-0472">Membrane</keyword>
<evidence type="ECO:0000313" key="2">
    <source>
        <dbReference type="EMBL" id="VVP00941.1"/>
    </source>
</evidence>
<keyword evidence="1" id="KW-0812">Transmembrane</keyword>
<protein>
    <recommendedName>
        <fullName evidence="4">Transmembrane protein</fullName>
    </recommendedName>
</protein>
<evidence type="ECO:0000256" key="1">
    <source>
        <dbReference type="SAM" id="Phobius"/>
    </source>
</evidence>
<dbReference type="RefSeq" id="WP_154912467.1">
    <property type="nucleotide sequence ID" value="NZ_CABVIK010000008.1"/>
</dbReference>